<dbReference type="SUPFAM" id="SSF103473">
    <property type="entry name" value="MFS general substrate transporter"/>
    <property type="match status" value="1"/>
</dbReference>
<feature type="transmembrane region" description="Helical" evidence="1">
    <location>
        <begin position="179"/>
        <end position="196"/>
    </location>
</feature>
<dbReference type="PANTHER" id="PTHR41307">
    <property type="entry name" value="MEMBRANE PROTEIN-RELATED"/>
    <property type="match status" value="1"/>
</dbReference>
<protein>
    <submittedName>
        <fullName evidence="2">DUF1129 family protein</fullName>
    </submittedName>
</protein>
<dbReference type="SUPFAM" id="SSF158560">
    <property type="entry name" value="BH3980-like"/>
    <property type="match status" value="1"/>
</dbReference>
<evidence type="ECO:0000313" key="2">
    <source>
        <dbReference type="EMBL" id="MFD2830990.1"/>
    </source>
</evidence>
<proteinExistence type="predicted"/>
<feature type="transmembrane region" description="Helical" evidence="1">
    <location>
        <begin position="76"/>
        <end position="94"/>
    </location>
</feature>
<feature type="transmembrane region" description="Helical" evidence="1">
    <location>
        <begin position="143"/>
        <end position="164"/>
    </location>
</feature>
<evidence type="ECO:0000313" key="3">
    <source>
        <dbReference type="Proteomes" id="UP001597519"/>
    </source>
</evidence>
<sequence length="260" mass="29535">MLSKESEKFLRLFRVEMMARGKKDDEMEEMEAELEDHLTEAEKDGKSINDVTGGSVKEYLSSISREMPQENHLKKWMTLFIVYMIGIFMTPSLISGSFDWTVSQFVYYALLITLGPLAIYATFKYIIVNHTDFKTEKIDKQGILTIILFSILYMGVLTGGLFLVNRYPVFELFTLQDSTNMIIGFILLGVIVITACIIKKYFYAVLAFALSLPNIIAQLTTNSPGSEQYLIVSAVSLFIISIIIIFGLSLYTKRKDAENK</sequence>
<reference evidence="3" key="1">
    <citation type="journal article" date="2019" name="Int. J. Syst. Evol. Microbiol.">
        <title>The Global Catalogue of Microorganisms (GCM) 10K type strain sequencing project: providing services to taxonomists for standard genome sequencing and annotation.</title>
        <authorList>
            <consortium name="The Broad Institute Genomics Platform"/>
            <consortium name="The Broad Institute Genome Sequencing Center for Infectious Disease"/>
            <person name="Wu L."/>
            <person name="Ma J."/>
        </authorList>
    </citation>
    <scope>NUCLEOTIDE SEQUENCE [LARGE SCALE GENOMIC DNA]</scope>
    <source>
        <strain evidence="3">KCTC 33575</strain>
    </source>
</reference>
<dbReference type="PANTHER" id="PTHR41307:SF1">
    <property type="entry name" value="MEMBRANE PROTEIN"/>
    <property type="match status" value="1"/>
</dbReference>
<accession>A0ABW5WW03</accession>
<keyword evidence="1" id="KW-0812">Transmembrane</keyword>
<gene>
    <name evidence="2" type="ORF">ACFSX4_10995</name>
</gene>
<comment type="caution">
    <text evidence="2">The sequence shown here is derived from an EMBL/GenBank/DDBJ whole genome shotgun (WGS) entry which is preliminary data.</text>
</comment>
<keyword evidence="1" id="KW-1133">Transmembrane helix</keyword>
<feature type="transmembrane region" description="Helical" evidence="1">
    <location>
        <begin position="229"/>
        <end position="251"/>
    </location>
</feature>
<dbReference type="RefSeq" id="WP_377774546.1">
    <property type="nucleotide sequence ID" value="NZ_JBHUOQ010000004.1"/>
</dbReference>
<dbReference type="InterPro" id="IPR009214">
    <property type="entry name" value="DUF1129"/>
</dbReference>
<dbReference type="Pfam" id="PF06570">
    <property type="entry name" value="DUF1129"/>
    <property type="match status" value="1"/>
</dbReference>
<keyword evidence="1" id="KW-0472">Membrane</keyword>
<feature type="transmembrane region" description="Helical" evidence="1">
    <location>
        <begin position="106"/>
        <end position="123"/>
    </location>
</feature>
<evidence type="ECO:0000256" key="1">
    <source>
        <dbReference type="SAM" id="Phobius"/>
    </source>
</evidence>
<organism evidence="2 3">
    <name type="scientific">Corticicoccus populi</name>
    <dbReference type="NCBI Taxonomy" id="1812821"/>
    <lineage>
        <taxon>Bacteria</taxon>
        <taxon>Bacillati</taxon>
        <taxon>Bacillota</taxon>
        <taxon>Bacilli</taxon>
        <taxon>Bacillales</taxon>
        <taxon>Staphylococcaceae</taxon>
        <taxon>Corticicoccus</taxon>
    </lineage>
</organism>
<dbReference type="EMBL" id="JBHUOQ010000004">
    <property type="protein sequence ID" value="MFD2830990.1"/>
    <property type="molecule type" value="Genomic_DNA"/>
</dbReference>
<keyword evidence="3" id="KW-1185">Reference proteome</keyword>
<dbReference type="InterPro" id="IPR036259">
    <property type="entry name" value="MFS_trans_sf"/>
</dbReference>
<dbReference type="Proteomes" id="UP001597519">
    <property type="component" value="Unassembled WGS sequence"/>
</dbReference>
<name>A0ABW5WW03_9STAP</name>